<feature type="region of interest" description="Disordered" evidence="1">
    <location>
        <begin position="48"/>
        <end position="113"/>
    </location>
</feature>
<dbReference type="EMBL" id="CAMAPE010000004">
    <property type="protein sequence ID" value="CAH9059407.1"/>
    <property type="molecule type" value="Genomic_DNA"/>
</dbReference>
<reference evidence="2" key="1">
    <citation type="submission" date="2022-07" db="EMBL/GenBank/DDBJ databases">
        <authorList>
            <person name="Macas J."/>
            <person name="Novak P."/>
            <person name="Neumann P."/>
        </authorList>
    </citation>
    <scope>NUCLEOTIDE SEQUENCE</scope>
</reference>
<keyword evidence="3" id="KW-1185">Reference proteome</keyword>
<feature type="compositionally biased region" description="Basic and acidic residues" evidence="1">
    <location>
        <begin position="58"/>
        <end position="72"/>
    </location>
</feature>
<protein>
    <submittedName>
        <fullName evidence="2">Uncharacterized protein</fullName>
    </submittedName>
</protein>
<sequence length="113" mass="12552">MEMLHELFNDATTLDLIYMGTRCGKCEIYVHHSLDEAELVEIPLLPVPTTNANGKPVPQHDEEPVIGDHADVDQTSEGLTSHDAEEEYKTKSDTSEGEDSVEYDSSNPRSYNG</sequence>
<dbReference type="OrthoDB" id="1683089at2759"/>
<gene>
    <name evidence="2" type="ORF">CEURO_LOCUS1413</name>
</gene>
<organism evidence="2 3">
    <name type="scientific">Cuscuta europaea</name>
    <name type="common">European dodder</name>
    <dbReference type="NCBI Taxonomy" id="41803"/>
    <lineage>
        <taxon>Eukaryota</taxon>
        <taxon>Viridiplantae</taxon>
        <taxon>Streptophyta</taxon>
        <taxon>Embryophyta</taxon>
        <taxon>Tracheophyta</taxon>
        <taxon>Spermatophyta</taxon>
        <taxon>Magnoliopsida</taxon>
        <taxon>eudicotyledons</taxon>
        <taxon>Gunneridae</taxon>
        <taxon>Pentapetalae</taxon>
        <taxon>asterids</taxon>
        <taxon>lamiids</taxon>
        <taxon>Solanales</taxon>
        <taxon>Convolvulaceae</taxon>
        <taxon>Cuscuteae</taxon>
        <taxon>Cuscuta</taxon>
        <taxon>Cuscuta subgen. Cuscuta</taxon>
    </lineage>
</organism>
<feature type="non-terminal residue" evidence="2">
    <location>
        <position position="113"/>
    </location>
</feature>
<dbReference type="Proteomes" id="UP001152484">
    <property type="component" value="Unassembled WGS sequence"/>
</dbReference>
<comment type="caution">
    <text evidence="2">The sequence shown here is derived from an EMBL/GenBank/DDBJ whole genome shotgun (WGS) entry which is preliminary data.</text>
</comment>
<evidence type="ECO:0000313" key="2">
    <source>
        <dbReference type="EMBL" id="CAH9059407.1"/>
    </source>
</evidence>
<evidence type="ECO:0000313" key="3">
    <source>
        <dbReference type="Proteomes" id="UP001152484"/>
    </source>
</evidence>
<feature type="compositionally biased region" description="Basic and acidic residues" evidence="1">
    <location>
        <begin position="80"/>
        <end position="94"/>
    </location>
</feature>
<accession>A0A9P0YIV3</accession>
<evidence type="ECO:0000256" key="1">
    <source>
        <dbReference type="SAM" id="MobiDB-lite"/>
    </source>
</evidence>
<feature type="compositionally biased region" description="Polar residues" evidence="1">
    <location>
        <begin position="103"/>
        <end position="113"/>
    </location>
</feature>
<proteinExistence type="predicted"/>
<name>A0A9P0YIV3_CUSEU</name>
<dbReference type="AlphaFoldDB" id="A0A9P0YIV3"/>